<evidence type="ECO:0000256" key="2">
    <source>
        <dbReference type="SAM" id="MobiDB-lite"/>
    </source>
</evidence>
<proteinExistence type="predicted"/>
<dbReference type="AlphaFoldDB" id="A0A0M3I6H1"/>
<reference evidence="4" key="1">
    <citation type="submission" date="2017-02" db="UniProtKB">
        <authorList>
            <consortium name="WormBaseParasite"/>
        </authorList>
    </citation>
    <scope>IDENTIFICATION</scope>
</reference>
<feature type="coiled-coil region" evidence="1">
    <location>
        <begin position="142"/>
        <end position="187"/>
    </location>
</feature>
<feature type="compositionally biased region" description="Polar residues" evidence="2">
    <location>
        <begin position="446"/>
        <end position="457"/>
    </location>
</feature>
<feature type="compositionally biased region" description="Basic and acidic residues" evidence="2">
    <location>
        <begin position="432"/>
        <end position="443"/>
    </location>
</feature>
<keyword evidence="1" id="KW-0175">Coiled coil</keyword>
<dbReference type="Proteomes" id="UP000036681">
    <property type="component" value="Unplaced"/>
</dbReference>
<feature type="compositionally biased region" description="Low complexity" evidence="2">
    <location>
        <begin position="212"/>
        <end position="233"/>
    </location>
</feature>
<organism evidence="3 4">
    <name type="scientific">Ascaris lumbricoides</name>
    <name type="common">Giant roundworm</name>
    <dbReference type="NCBI Taxonomy" id="6252"/>
    <lineage>
        <taxon>Eukaryota</taxon>
        <taxon>Metazoa</taxon>
        <taxon>Ecdysozoa</taxon>
        <taxon>Nematoda</taxon>
        <taxon>Chromadorea</taxon>
        <taxon>Rhabditida</taxon>
        <taxon>Spirurina</taxon>
        <taxon>Ascaridomorpha</taxon>
        <taxon>Ascaridoidea</taxon>
        <taxon>Ascarididae</taxon>
        <taxon>Ascaris</taxon>
    </lineage>
</organism>
<accession>A0A0M3I6H1</accession>
<evidence type="ECO:0000313" key="4">
    <source>
        <dbReference type="WBParaSite" id="ALUE_0001264801-mRNA-1"/>
    </source>
</evidence>
<keyword evidence="3" id="KW-1185">Reference proteome</keyword>
<feature type="region of interest" description="Disordered" evidence="2">
    <location>
        <begin position="192"/>
        <end position="235"/>
    </location>
</feature>
<feature type="region of interest" description="Disordered" evidence="2">
    <location>
        <begin position="368"/>
        <end position="496"/>
    </location>
</feature>
<feature type="coiled-coil region" evidence="1">
    <location>
        <begin position="47"/>
        <end position="112"/>
    </location>
</feature>
<dbReference type="WBParaSite" id="ALUE_0001264801-mRNA-1">
    <property type="protein sequence ID" value="ALUE_0001264801-mRNA-1"/>
    <property type="gene ID" value="ALUE_0001264801"/>
</dbReference>
<evidence type="ECO:0000313" key="3">
    <source>
        <dbReference type="Proteomes" id="UP000036681"/>
    </source>
</evidence>
<feature type="compositionally biased region" description="Basic and acidic residues" evidence="2">
    <location>
        <begin position="411"/>
        <end position="423"/>
    </location>
</feature>
<protein>
    <submittedName>
        <fullName evidence="4">Lebercilin domain-containing protein</fullName>
    </submittedName>
</protein>
<sequence length="496" mass="57339">MRLRREKDAVERMQEDVAIRARRINELIENAVSETEKRERNWIAERINEWNAREAKLTEKCERLCERVRQSGIDQNTIREQRSTIKFLQADLQACQQRLALSEGKLADMQNKLYNVHDYDNLKEENMKLRFEIENGVTAERLKAKEVEVANLERRLKLVEEAAILRVRELKLQLKLVADKLEKKSAECRRYRLSNPPSENVVVMPPSRTEQSRQQALSLSESLSSPSTNSSSSFDRNLRNRLKNLDHLSKQLDVSLEKYRSGRHQHSRVHQRPMLTSHQMNMKANEPRRNHSEVRVAVPEVVQQDEVVVPEVMRQDEVVVPEVMPQVALSTSVKPLMTSTPLSTMDEKVTEVNVDRLTPLHETSAEAAMGNSVFPPIAFPSNKTKQNDGNKLSEQRGEILPNADVPEENSFEQRLRQRSERLRAMSAAESEQVEKQGDERSEENPVMQQYMSIITQQRQEEAEEDKAEDNSQNVDVSLEDLHMDRGEVNSASEFDW</sequence>
<evidence type="ECO:0000256" key="1">
    <source>
        <dbReference type="SAM" id="Coils"/>
    </source>
</evidence>
<feature type="compositionally biased region" description="Basic and acidic residues" evidence="2">
    <location>
        <begin position="385"/>
        <end position="397"/>
    </location>
</feature>
<name>A0A0M3I6H1_ASCLU</name>